<protein>
    <submittedName>
        <fullName evidence="1">Uncharacterized protein</fullName>
    </submittedName>
</protein>
<organism evidence="1 2">
    <name type="scientific">Dorcoceras hygrometricum</name>
    <dbReference type="NCBI Taxonomy" id="472368"/>
    <lineage>
        <taxon>Eukaryota</taxon>
        <taxon>Viridiplantae</taxon>
        <taxon>Streptophyta</taxon>
        <taxon>Embryophyta</taxon>
        <taxon>Tracheophyta</taxon>
        <taxon>Spermatophyta</taxon>
        <taxon>Magnoliopsida</taxon>
        <taxon>eudicotyledons</taxon>
        <taxon>Gunneridae</taxon>
        <taxon>Pentapetalae</taxon>
        <taxon>asterids</taxon>
        <taxon>lamiids</taxon>
        <taxon>Lamiales</taxon>
        <taxon>Gesneriaceae</taxon>
        <taxon>Didymocarpoideae</taxon>
        <taxon>Trichosporeae</taxon>
        <taxon>Loxocarpinae</taxon>
        <taxon>Dorcoceras</taxon>
    </lineage>
</organism>
<sequence>MESREGFAKFRGLDLDLNAEDVFSSINNHPYHSYKNSENLKLVDDSDCGSSIGPLDRKDSMKLWKEIKQNGYMSAPYGAVPMSIPKPRGRKSKNDMLKKKIELAKKEQTDRFARVAAPSGLLHGLNPGIINHVRNQKQVHSIIEAIVNSEKNENRLSGSDQCSRMKSGIKGYAERKNMENVSGSGLYGDETRREDTFLGSMQMKGYPFFSGSMSLNSEVTQDGDSSIGPRTTSARTHSKFKAENDDDAFILPLSSETVASENNSSLTHDSANFSSVTSLSVKAANVASQWLELLNQDIKGRLAALRRSKKRVRAVIQIDLPFLMSKELSSDQETTKGEEEMLKHTIFDGESWLNQVKEMQLNCDKGLYKYSSYYAPQQSSLTRNESRLAEVDKSENDLAVNAAAASIYSTCNFLMSMVNHPCC</sequence>
<dbReference type="Proteomes" id="UP000250235">
    <property type="component" value="Unassembled WGS sequence"/>
</dbReference>
<reference evidence="1 2" key="1">
    <citation type="journal article" date="2015" name="Proc. Natl. Acad. Sci. U.S.A.">
        <title>The resurrection genome of Boea hygrometrica: A blueprint for survival of dehydration.</title>
        <authorList>
            <person name="Xiao L."/>
            <person name="Yang G."/>
            <person name="Zhang L."/>
            <person name="Yang X."/>
            <person name="Zhao S."/>
            <person name="Ji Z."/>
            <person name="Zhou Q."/>
            <person name="Hu M."/>
            <person name="Wang Y."/>
            <person name="Chen M."/>
            <person name="Xu Y."/>
            <person name="Jin H."/>
            <person name="Xiao X."/>
            <person name="Hu G."/>
            <person name="Bao F."/>
            <person name="Hu Y."/>
            <person name="Wan P."/>
            <person name="Li L."/>
            <person name="Deng X."/>
            <person name="Kuang T."/>
            <person name="Xiang C."/>
            <person name="Zhu J.K."/>
            <person name="Oliver M.J."/>
            <person name="He Y."/>
        </authorList>
    </citation>
    <scope>NUCLEOTIDE SEQUENCE [LARGE SCALE GENOMIC DNA]</scope>
    <source>
        <strain evidence="2">cv. XS01</strain>
    </source>
</reference>
<dbReference type="AlphaFoldDB" id="A0A2Z7CQN3"/>
<dbReference type="PANTHER" id="PTHR33924:SF5">
    <property type="entry name" value="CATION-TRANSPORTING ATPASE"/>
    <property type="match status" value="1"/>
</dbReference>
<evidence type="ECO:0000313" key="1">
    <source>
        <dbReference type="EMBL" id="KZV48685.1"/>
    </source>
</evidence>
<proteinExistence type="predicted"/>
<gene>
    <name evidence="1" type="ORF">F511_26133</name>
</gene>
<dbReference type="OrthoDB" id="1930341at2759"/>
<evidence type="ECO:0000313" key="2">
    <source>
        <dbReference type="Proteomes" id="UP000250235"/>
    </source>
</evidence>
<name>A0A2Z7CQN3_9LAMI</name>
<dbReference type="EMBL" id="KQ993828">
    <property type="protein sequence ID" value="KZV48685.1"/>
    <property type="molecule type" value="Genomic_DNA"/>
</dbReference>
<accession>A0A2Z7CQN3</accession>
<keyword evidence="2" id="KW-1185">Reference proteome</keyword>
<dbReference type="PANTHER" id="PTHR33924">
    <property type="entry name" value="CATION-TRANSPORTING ATPASE"/>
    <property type="match status" value="1"/>
</dbReference>